<proteinExistence type="inferred from homology"/>
<comment type="similarity">
    <text evidence="1">Belongs to the trimethylamine methyltransferase family.</text>
</comment>
<dbReference type="EMBL" id="CZRL01000105">
    <property type="protein sequence ID" value="CUS54770.1"/>
    <property type="molecule type" value="Genomic_DNA"/>
</dbReference>
<keyword evidence="3 4" id="KW-0808">Transferase</keyword>
<evidence type="ECO:0000256" key="3">
    <source>
        <dbReference type="ARBA" id="ARBA00022679"/>
    </source>
</evidence>
<evidence type="ECO:0000256" key="1">
    <source>
        <dbReference type="ARBA" id="ARBA00007137"/>
    </source>
</evidence>
<gene>
    <name evidence="4" type="ORF">MGWOODY_XGa1708</name>
</gene>
<name>A0A160TTW0_9ZZZZ</name>
<dbReference type="InterPro" id="IPR010426">
    <property type="entry name" value="MTTB_MeTrfase"/>
</dbReference>
<keyword evidence="2 4" id="KW-0489">Methyltransferase</keyword>
<dbReference type="GO" id="GO:0008168">
    <property type="term" value="F:methyltransferase activity"/>
    <property type="evidence" value="ECO:0007669"/>
    <property type="project" value="UniProtKB-KW"/>
</dbReference>
<evidence type="ECO:0000256" key="2">
    <source>
        <dbReference type="ARBA" id="ARBA00022603"/>
    </source>
</evidence>
<protein>
    <submittedName>
        <fullName evidence="4">Trimethylamine methyltransferase family protein</fullName>
    </submittedName>
</protein>
<organism evidence="4">
    <name type="scientific">hydrothermal vent metagenome</name>
    <dbReference type="NCBI Taxonomy" id="652676"/>
    <lineage>
        <taxon>unclassified sequences</taxon>
        <taxon>metagenomes</taxon>
        <taxon>ecological metagenomes</taxon>
    </lineage>
</organism>
<dbReference type="AlphaFoldDB" id="A0A160TTW0"/>
<accession>A0A160TTW0</accession>
<dbReference type="PIRSF" id="PIRSF037567">
    <property type="entry name" value="MTTB_MeTrfase"/>
    <property type="match status" value="1"/>
</dbReference>
<dbReference type="GO" id="GO:0015948">
    <property type="term" value="P:methanogenesis"/>
    <property type="evidence" value="ECO:0007669"/>
    <property type="project" value="InterPro"/>
</dbReference>
<evidence type="ECO:0000313" key="4">
    <source>
        <dbReference type="EMBL" id="CUS54770.1"/>
    </source>
</evidence>
<dbReference type="Gene3D" id="3.20.20.480">
    <property type="entry name" value="Trimethylamine methyltransferase-like"/>
    <property type="match status" value="1"/>
</dbReference>
<dbReference type="Pfam" id="PF06253">
    <property type="entry name" value="MTTB"/>
    <property type="match status" value="1"/>
</dbReference>
<dbReference type="GO" id="GO:0032259">
    <property type="term" value="P:methylation"/>
    <property type="evidence" value="ECO:0007669"/>
    <property type="project" value="UniProtKB-KW"/>
</dbReference>
<sequence length="519" mass="57106">MSISAESASGRRGRRARHVEVAKVGVIEQLPWTQPVYTDPPTEPLDENGLEAVHDAAMRIVEEIGIDFLHEGARRILKEAGCEVQSDSPTVRMDRAFVMEQVEKAPEFITLEPRNPDHTLIFGGAYAAFGQVASPPNVSDLDGGRRMGNRKDYQNLLRLAQSFNCIHFTGGHPVEPVDLHASTRHLDALFDMLTLTDKLVHAYSLGKERMVDAIEMVRIAAGLDDEAFDAAPRMFTNINSSSPLKHDWPMLDGAMRLAKRNQLVIVTPFTLSGAMAPVTLAGALAQQTAECLAALALLQVVRPGAPVAYGSFTSNVDMKSGAPAFGTPEYVRATQISGQLARRYKLPWRASNANATNCVDAQATWESAASLWACSTARANIVYHAAGWLEGGLCASFEKFVIDCEMLQQLAYYHQPVRVTEADLAVDAIRDVGPTGHFLGSAHTQERYKTAFYSPFLSDWSNFENWEEGGSVETPQRANRIFKQVLEHYEPPPMETATLEALTEFVERRRAEGGAPTDF</sequence>
<dbReference type="InterPro" id="IPR038601">
    <property type="entry name" value="MttB-like_sf"/>
</dbReference>
<reference evidence="4" key="1">
    <citation type="submission" date="2015-10" db="EMBL/GenBank/DDBJ databases">
        <authorList>
            <person name="Gilbert D.G."/>
        </authorList>
    </citation>
    <scope>NUCLEOTIDE SEQUENCE</scope>
</reference>